<evidence type="ECO:0000256" key="3">
    <source>
        <dbReference type="ARBA" id="ARBA00013365"/>
    </source>
</evidence>
<dbReference type="GO" id="GO:0006310">
    <property type="term" value="P:DNA recombination"/>
    <property type="evidence" value="ECO:0007669"/>
    <property type="project" value="UniProtKB-KW"/>
</dbReference>
<protein>
    <recommendedName>
        <fullName evidence="3 7">Nuclease SbcCD subunit D</fullName>
    </recommendedName>
</protein>
<dbReference type="InterPro" id="IPR050535">
    <property type="entry name" value="DNA_Repair-Maintenance_Comp"/>
</dbReference>
<sequence>MKILHTADLHLGHRFIELSQQEEQQAFLDWLVQYVDNQKIDLLLISGDVFDTPHPSNATTRMYYKFLIDIHRTHCKKVVITAGNHDAASTINAPKEILEMLDIYVVGKAPSSEAINEEVFSITVEDEEVIVAAVPFLRDQDIRKAMAGQQFEEIGDKYKKALIEHYDAVAEYCQSINTNQVPVIAMGHLFSIGGSTSTSDSERNVYVGGLGDIGSDDFSTVFDYVALGHLHRCQKIDKEHIRYSGSPYVLSFSEVHHDKKVIVLHLEDKQIKEIEEVAVPTFRNISVVRGNLEECLEALEQIPSTTDTLKPWVEVVVKTENNNYTLSSAINEKAETLPLEVLKVSLSRSKKEKKISREMSLQEVKELKVEDAFQLLCEQQDIDLQSRSDLNDAFLEIYRSIQE</sequence>
<reference evidence="10 11" key="1">
    <citation type="submission" date="2018-03" db="EMBL/GenBank/DDBJ databases">
        <title>Genomic Encyclopedia of Archaeal and Bacterial Type Strains, Phase II (KMG-II): from individual species to whole genera.</title>
        <authorList>
            <person name="Goeker M."/>
        </authorList>
    </citation>
    <scope>NUCLEOTIDE SEQUENCE [LARGE SCALE GENOMIC DNA]</scope>
    <source>
        <strain evidence="10 11">DSM 28229</strain>
    </source>
</reference>
<dbReference type="NCBIfam" id="TIGR00619">
    <property type="entry name" value="sbcd"/>
    <property type="match status" value="1"/>
</dbReference>
<accession>A0A315ZWI9</accession>
<dbReference type="InterPro" id="IPR004593">
    <property type="entry name" value="SbcD"/>
</dbReference>
<name>A0A315ZWI9_SEDFL</name>
<dbReference type="InterPro" id="IPR041796">
    <property type="entry name" value="Mre11_N"/>
</dbReference>
<evidence type="ECO:0000256" key="2">
    <source>
        <dbReference type="ARBA" id="ARBA00011322"/>
    </source>
</evidence>
<keyword evidence="5 7" id="KW-0378">Hydrolase</keyword>
<evidence type="ECO:0000256" key="4">
    <source>
        <dbReference type="ARBA" id="ARBA00022722"/>
    </source>
</evidence>
<gene>
    <name evidence="7" type="primary">sbcD</name>
    <name evidence="10" type="ORF">BC781_104328</name>
</gene>
<dbReference type="SUPFAM" id="SSF56300">
    <property type="entry name" value="Metallo-dependent phosphatases"/>
    <property type="match status" value="1"/>
</dbReference>
<feature type="domain" description="Nuclease SbcCD subunit D C-terminal" evidence="9">
    <location>
        <begin position="282"/>
        <end position="380"/>
    </location>
</feature>
<comment type="caution">
    <text evidence="10">The sequence shown here is derived from an EMBL/GenBank/DDBJ whole genome shotgun (WGS) entry which is preliminary data.</text>
</comment>
<comment type="function">
    <text evidence="7">SbcCD cleaves DNA hairpin structures. These structures can inhibit DNA replication and are intermediates in certain DNA recombination reactions. The complex acts as a 3'-&gt;5' double strand exonuclease that can open hairpins. It also has a 5' single-strand endonuclease activity.</text>
</comment>
<keyword evidence="4 7" id="KW-0540">Nuclease</keyword>
<dbReference type="PANTHER" id="PTHR30337">
    <property type="entry name" value="COMPONENT OF ATP-DEPENDENT DSDNA EXONUCLEASE"/>
    <property type="match status" value="1"/>
</dbReference>
<dbReference type="InterPro" id="IPR029052">
    <property type="entry name" value="Metallo-depent_PP-like"/>
</dbReference>
<dbReference type="OrthoDB" id="9773856at2"/>
<evidence type="ECO:0000259" key="8">
    <source>
        <dbReference type="Pfam" id="PF00149"/>
    </source>
</evidence>
<proteinExistence type="inferred from homology"/>
<evidence type="ECO:0000313" key="10">
    <source>
        <dbReference type="EMBL" id="PWJ41053.1"/>
    </source>
</evidence>
<evidence type="ECO:0000256" key="1">
    <source>
        <dbReference type="ARBA" id="ARBA00010555"/>
    </source>
</evidence>
<comment type="similarity">
    <text evidence="1 7">Belongs to the SbcD family.</text>
</comment>
<evidence type="ECO:0000256" key="5">
    <source>
        <dbReference type="ARBA" id="ARBA00022801"/>
    </source>
</evidence>
<evidence type="ECO:0000256" key="7">
    <source>
        <dbReference type="RuleBase" id="RU363069"/>
    </source>
</evidence>
<dbReference type="GO" id="GO:0006260">
    <property type="term" value="P:DNA replication"/>
    <property type="evidence" value="ECO:0007669"/>
    <property type="project" value="UniProtKB-KW"/>
</dbReference>
<keyword evidence="6 7" id="KW-0269">Exonuclease</keyword>
<evidence type="ECO:0000256" key="6">
    <source>
        <dbReference type="ARBA" id="ARBA00022839"/>
    </source>
</evidence>
<comment type="subunit">
    <text evidence="2 7">Heterodimer of SbcC and SbcD.</text>
</comment>
<dbReference type="AlphaFoldDB" id="A0A315ZWI9"/>
<dbReference type="Pfam" id="PF00149">
    <property type="entry name" value="Metallophos"/>
    <property type="match status" value="1"/>
</dbReference>
<keyword evidence="7" id="KW-0255">Endonuclease</keyword>
<dbReference type="Pfam" id="PF12320">
    <property type="entry name" value="SbcD_C"/>
    <property type="match status" value="1"/>
</dbReference>
<dbReference type="GO" id="GO:0004519">
    <property type="term" value="F:endonuclease activity"/>
    <property type="evidence" value="ECO:0007669"/>
    <property type="project" value="UniProtKB-KW"/>
</dbReference>
<dbReference type="Proteomes" id="UP000245535">
    <property type="component" value="Unassembled WGS sequence"/>
</dbReference>
<dbReference type="CDD" id="cd00840">
    <property type="entry name" value="MPP_Mre11_N"/>
    <property type="match status" value="1"/>
</dbReference>
<keyword evidence="7" id="KW-0233">DNA recombination</keyword>
<dbReference type="GO" id="GO:0008408">
    <property type="term" value="F:3'-5' exonuclease activity"/>
    <property type="evidence" value="ECO:0007669"/>
    <property type="project" value="InterPro"/>
</dbReference>
<dbReference type="EMBL" id="QGDO01000004">
    <property type="protein sequence ID" value="PWJ41053.1"/>
    <property type="molecule type" value="Genomic_DNA"/>
</dbReference>
<dbReference type="InterPro" id="IPR004843">
    <property type="entry name" value="Calcineurin-like_PHP"/>
</dbReference>
<evidence type="ECO:0000313" key="11">
    <source>
        <dbReference type="Proteomes" id="UP000245535"/>
    </source>
</evidence>
<evidence type="ECO:0000259" key="9">
    <source>
        <dbReference type="Pfam" id="PF12320"/>
    </source>
</evidence>
<dbReference type="Gene3D" id="3.60.21.10">
    <property type="match status" value="1"/>
</dbReference>
<dbReference type="Gene3D" id="3.30.160.720">
    <property type="match status" value="1"/>
</dbReference>
<keyword evidence="7" id="KW-0235">DNA replication</keyword>
<feature type="domain" description="Calcineurin-like phosphoesterase" evidence="8">
    <location>
        <begin position="1"/>
        <end position="232"/>
    </location>
</feature>
<dbReference type="RefSeq" id="WP_109620059.1">
    <property type="nucleotide sequence ID" value="NZ_QGDO01000004.1"/>
</dbReference>
<dbReference type="PANTHER" id="PTHR30337:SF0">
    <property type="entry name" value="NUCLEASE SBCCD SUBUNIT D"/>
    <property type="match status" value="1"/>
</dbReference>
<organism evidence="10 11">
    <name type="scientific">Sediminitomix flava</name>
    <dbReference type="NCBI Taxonomy" id="379075"/>
    <lineage>
        <taxon>Bacteria</taxon>
        <taxon>Pseudomonadati</taxon>
        <taxon>Bacteroidota</taxon>
        <taxon>Cytophagia</taxon>
        <taxon>Cytophagales</taxon>
        <taxon>Flammeovirgaceae</taxon>
        <taxon>Sediminitomix</taxon>
    </lineage>
</organism>
<dbReference type="InterPro" id="IPR026843">
    <property type="entry name" value="SbcD_C"/>
</dbReference>
<keyword evidence="11" id="KW-1185">Reference proteome</keyword>